<proteinExistence type="predicted"/>
<name>A0A4U1L7M0_9SPHN</name>
<accession>A0A4U1L7M0</accession>
<dbReference type="AlphaFoldDB" id="A0A4U1L7M0"/>
<sequence>MLSPRHGASAPRGLPGGLAVLLAAAAGRQASSATARAQAWLSIAGRGSALLAPAHGSFNEATARLLGGRQQG</sequence>
<dbReference type="Proteomes" id="UP000309138">
    <property type="component" value="Unassembled WGS sequence"/>
</dbReference>
<protein>
    <submittedName>
        <fullName evidence="1">Uncharacterized protein</fullName>
    </submittedName>
</protein>
<evidence type="ECO:0000313" key="2">
    <source>
        <dbReference type="Proteomes" id="UP000309138"/>
    </source>
</evidence>
<dbReference type="EMBL" id="SWKR01000002">
    <property type="protein sequence ID" value="TKD52350.1"/>
    <property type="molecule type" value="Genomic_DNA"/>
</dbReference>
<gene>
    <name evidence="1" type="ORF">FBR43_15390</name>
</gene>
<keyword evidence="2" id="KW-1185">Reference proteome</keyword>
<comment type="caution">
    <text evidence="1">The sequence shown here is derived from an EMBL/GenBank/DDBJ whole genome shotgun (WGS) entry which is preliminary data.</text>
</comment>
<reference evidence="1 2" key="1">
    <citation type="submission" date="2019-04" db="EMBL/GenBank/DDBJ databases">
        <authorList>
            <person name="Yang Y."/>
            <person name="Wei D."/>
        </authorList>
    </citation>
    <scope>NUCLEOTIDE SEQUENCE [LARGE SCALE GENOMIC DNA]</scope>
    <source>
        <strain evidence="1 2">L-1-4w-11</strain>
    </source>
</reference>
<evidence type="ECO:0000313" key="1">
    <source>
        <dbReference type="EMBL" id="TKD52350.1"/>
    </source>
</evidence>
<organism evidence="1 2">
    <name type="scientific">Sphingomonas baiyangensis</name>
    <dbReference type="NCBI Taxonomy" id="2572576"/>
    <lineage>
        <taxon>Bacteria</taxon>
        <taxon>Pseudomonadati</taxon>
        <taxon>Pseudomonadota</taxon>
        <taxon>Alphaproteobacteria</taxon>
        <taxon>Sphingomonadales</taxon>
        <taxon>Sphingomonadaceae</taxon>
        <taxon>Sphingomonas</taxon>
    </lineage>
</organism>